<evidence type="ECO:0000313" key="6">
    <source>
        <dbReference type="RefSeq" id="XP_030381965.1"/>
    </source>
</evidence>
<evidence type="ECO:0000256" key="1">
    <source>
        <dbReference type="ARBA" id="ARBA00004613"/>
    </source>
</evidence>
<evidence type="ECO:0000256" key="2">
    <source>
        <dbReference type="ARBA" id="ARBA00022525"/>
    </source>
</evidence>
<comment type="subcellular location">
    <subcellularLocation>
        <location evidence="1">Secreted</location>
    </subcellularLocation>
</comment>
<feature type="signal peptide" evidence="3">
    <location>
        <begin position="1"/>
        <end position="17"/>
    </location>
</feature>
<dbReference type="Pfam" id="PF00188">
    <property type="entry name" value="CAP"/>
    <property type="match status" value="1"/>
</dbReference>
<dbReference type="GO" id="GO:0005576">
    <property type="term" value="C:extracellular region"/>
    <property type="evidence" value="ECO:0007669"/>
    <property type="project" value="UniProtKB-SubCell"/>
</dbReference>
<gene>
    <name evidence="6" type="primary">LOC115629609</name>
</gene>
<proteinExistence type="predicted"/>
<feature type="chain" id="PRO_5027054586" evidence="3">
    <location>
        <begin position="18"/>
        <end position="330"/>
    </location>
</feature>
<dbReference type="RefSeq" id="XP_030381965.1">
    <property type="nucleotide sequence ID" value="XM_030526105.1"/>
</dbReference>
<organism evidence="5 6">
    <name type="scientific">Drosophila lebanonensis</name>
    <name type="common">Fruit fly</name>
    <name type="synonym">Scaptodrosophila lebanonensis</name>
    <dbReference type="NCBI Taxonomy" id="7225"/>
    <lineage>
        <taxon>Eukaryota</taxon>
        <taxon>Metazoa</taxon>
        <taxon>Ecdysozoa</taxon>
        <taxon>Arthropoda</taxon>
        <taxon>Hexapoda</taxon>
        <taxon>Insecta</taxon>
        <taxon>Pterygota</taxon>
        <taxon>Neoptera</taxon>
        <taxon>Endopterygota</taxon>
        <taxon>Diptera</taxon>
        <taxon>Brachycera</taxon>
        <taxon>Muscomorpha</taxon>
        <taxon>Ephydroidea</taxon>
        <taxon>Drosophilidae</taxon>
        <taxon>Scaptodrosophila</taxon>
    </lineage>
</organism>
<evidence type="ECO:0000259" key="4">
    <source>
        <dbReference type="SMART" id="SM00198"/>
    </source>
</evidence>
<accession>A0A6J2U247</accession>
<dbReference type="Proteomes" id="UP000504634">
    <property type="component" value="Unplaced"/>
</dbReference>
<feature type="domain" description="SCP" evidence="4">
    <location>
        <begin position="59"/>
        <end position="223"/>
    </location>
</feature>
<keyword evidence="5" id="KW-1185">Reference proteome</keyword>
<keyword evidence="3" id="KW-0732">Signal</keyword>
<evidence type="ECO:0000313" key="5">
    <source>
        <dbReference type="Proteomes" id="UP000504634"/>
    </source>
</evidence>
<dbReference type="OrthoDB" id="414826at2759"/>
<sequence>MERLFTILVLVLAQGESQKTDFCNKKLCKDGLKHLACGNQDWNWDECGDDPYLVAITGSTKKLILKEHNAYRSLVGSGKLHGLPPAGYMLALKWNPELAFIAEVLVKRCSLEDVNKCLATDKYSHPGYNSAYNIFTGEQDEVKIIRAQIRAWYYQYRYTTIDSLGTGRGQKGKEIGHFLQLIFGYNDAVGCAIARYTQEGKIVQLMYCVYGCSRYKCQLTYEAAKRAGKNCLWGVHKDYNFLCSSTDEVEGCGYKKRCKGAKSSDEIDIAEIEEIRAGLDKCELFPRPATKRPKNKPTRRPRKKLTCIIDILGICDDALISVGDILGSMF</sequence>
<dbReference type="AlphaFoldDB" id="A0A6J2U247"/>
<evidence type="ECO:0000256" key="3">
    <source>
        <dbReference type="SAM" id="SignalP"/>
    </source>
</evidence>
<dbReference type="Gene3D" id="3.40.33.10">
    <property type="entry name" value="CAP"/>
    <property type="match status" value="1"/>
</dbReference>
<dbReference type="CDD" id="cd05380">
    <property type="entry name" value="CAP_euk"/>
    <property type="match status" value="1"/>
</dbReference>
<dbReference type="SMART" id="SM00198">
    <property type="entry name" value="SCP"/>
    <property type="match status" value="1"/>
</dbReference>
<dbReference type="GeneID" id="115629609"/>
<keyword evidence="2" id="KW-0964">Secreted</keyword>
<dbReference type="InterPro" id="IPR014044">
    <property type="entry name" value="CAP_dom"/>
</dbReference>
<reference evidence="6" key="1">
    <citation type="submission" date="2025-08" db="UniProtKB">
        <authorList>
            <consortium name="RefSeq"/>
        </authorList>
    </citation>
    <scope>IDENTIFICATION</scope>
    <source>
        <strain evidence="6">11010-0011.00</strain>
        <tissue evidence="6">Whole body</tissue>
    </source>
</reference>
<protein>
    <submittedName>
        <fullName evidence="6">Scoloptoxin SSD976-like isoform X1</fullName>
    </submittedName>
</protein>
<dbReference type="SUPFAM" id="SSF55797">
    <property type="entry name" value="PR-1-like"/>
    <property type="match status" value="1"/>
</dbReference>
<name>A0A6J2U247_DROLE</name>
<dbReference type="InterPro" id="IPR035940">
    <property type="entry name" value="CAP_sf"/>
</dbReference>